<keyword evidence="2" id="KW-1185">Reference proteome</keyword>
<dbReference type="PANTHER" id="PTHR44755:SF11">
    <property type="entry name" value="ATRIAL NATRIURETIC PEPTIDE RECEPTOR 3 ISOFORM X1"/>
    <property type="match status" value="1"/>
</dbReference>
<sequence length="173" mass="19873">MPWLAFNYIFVDIAIEKVNPMLKSLNKQLVVILRDSQPDFQENANKVHFWNLPMITPGAFAGDFGNKDVFRLLTRIGSNFNTLLRFFINIMSNNTWRKMNVIYEPFGQTESPVKFCHIVADGLVNGFHLGEEAINASVNFMPKYYKFTLIEEIVDVLPEKIGLDGADPETRHM</sequence>
<dbReference type="InterPro" id="IPR028082">
    <property type="entry name" value="Peripla_BP_I"/>
</dbReference>
<dbReference type="SUPFAM" id="SSF53822">
    <property type="entry name" value="Periplasmic binding protein-like I"/>
    <property type="match status" value="1"/>
</dbReference>
<organism evidence="1 2">
    <name type="scientific">Mya arenaria</name>
    <name type="common">Soft-shell clam</name>
    <dbReference type="NCBI Taxonomy" id="6604"/>
    <lineage>
        <taxon>Eukaryota</taxon>
        <taxon>Metazoa</taxon>
        <taxon>Spiralia</taxon>
        <taxon>Lophotrochozoa</taxon>
        <taxon>Mollusca</taxon>
        <taxon>Bivalvia</taxon>
        <taxon>Autobranchia</taxon>
        <taxon>Heteroconchia</taxon>
        <taxon>Euheterodonta</taxon>
        <taxon>Imparidentia</taxon>
        <taxon>Neoheterodontei</taxon>
        <taxon>Myida</taxon>
        <taxon>Myoidea</taxon>
        <taxon>Myidae</taxon>
        <taxon>Mya</taxon>
    </lineage>
</organism>
<accession>A0ABY7G6R1</accession>
<dbReference type="Proteomes" id="UP001164746">
    <property type="component" value="Chromosome 16"/>
</dbReference>
<dbReference type="InterPro" id="IPR052612">
    <property type="entry name" value="ANP_Clearance_Receptor"/>
</dbReference>
<dbReference type="Gene3D" id="3.40.50.2300">
    <property type="match status" value="1"/>
</dbReference>
<evidence type="ECO:0000313" key="1">
    <source>
        <dbReference type="EMBL" id="WAR30112.1"/>
    </source>
</evidence>
<reference evidence="1" key="1">
    <citation type="submission" date="2022-11" db="EMBL/GenBank/DDBJ databases">
        <title>Centuries of genome instability and evolution in soft-shell clam transmissible cancer (bioRxiv).</title>
        <authorList>
            <person name="Hart S.F.M."/>
            <person name="Yonemitsu M.A."/>
            <person name="Giersch R.M."/>
            <person name="Beal B.F."/>
            <person name="Arriagada G."/>
            <person name="Davis B.W."/>
            <person name="Ostrander E.A."/>
            <person name="Goff S.P."/>
            <person name="Metzger M.J."/>
        </authorList>
    </citation>
    <scope>NUCLEOTIDE SEQUENCE</scope>
    <source>
        <strain evidence="1">MELC-2E11</strain>
        <tissue evidence="1">Siphon/mantle</tissue>
    </source>
</reference>
<gene>
    <name evidence="1" type="ORF">MAR_003680</name>
</gene>
<evidence type="ECO:0000313" key="2">
    <source>
        <dbReference type="Proteomes" id="UP001164746"/>
    </source>
</evidence>
<dbReference type="PANTHER" id="PTHR44755">
    <property type="entry name" value="NATRIURETIC PEPTIDE RECEPTOR 3-RELATED"/>
    <property type="match status" value="1"/>
</dbReference>
<protein>
    <submittedName>
        <fullName evidence="1">Uncharacterized protein</fullName>
    </submittedName>
</protein>
<name>A0ABY7G6R1_MYAAR</name>
<dbReference type="EMBL" id="CP111027">
    <property type="protein sequence ID" value="WAR30112.1"/>
    <property type="molecule type" value="Genomic_DNA"/>
</dbReference>
<proteinExistence type="predicted"/>